<organism evidence="2 3">
    <name type="scientific">Candidatus Xianfuyuplasma coldseepsis</name>
    <dbReference type="NCBI Taxonomy" id="2782163"/>
    <lineage>
        <taxon>Bacteria</taxon>
        <taxon>Bacillati</taxon>
        <taxon>Mycoplasmatota</taxon>
        <taxon>Mollicutes</taxon>
        <taxon>Candidatus Izemoplasmatales</taxon>
        <taxon>Candidatus Izemoplasmataceae</taxon>
        <taxon>Candidatus Xianfuyuplasma</taxon>
    </lineage>
</organism>
<dbReference type="RefSeq" id="WP_258878307.1">
    <property type="nucleotide sequence ID" value="NZ_CP048914.1"/>
</dbReference>
<proteinExistence type="predicted"/>
<accession>A0A7L7KSC5</accession>
<evidence type="ECO:0000313" key="2">
    <source>
        <dbReference type="EMBL" id="QMS84688.1"/>
    </source>
</evidence>
<feature type="transmembrane region" description="Helical" evidence="1">
    <location>
        <begin position="6"/>
        <end position="39"/>
    </location>
</feature>
<keyword evidence="1" id="KW-0812">Transmembrane</keyword>
<keyword evidence="1" id="KW-0472">Membrane</keyword>
<dbReference type="Proteomes" id="UP000514720">
    <property type="component" value="Chromosome"/>
</dbReference>
<dbReference type="AlphaFoldDB" id="A0A7L7KSC5"/>
<gene>
    <name evidence="2" type="ORF">G4Z02_02615</name>
</gene>
<reference evidence="2 3" key="1">
    <citation type="submission" date="2020-02" db="EMBL/GenBank/DDBJ databases">
        <authorList>
            <person name="Zheng R.K."/>
            <person name="Sun C.M."/>
        </authorList>
    </citation>
    <scope>NUCLEOTIDE SEQUENCE [LARGE SCALE GENOMIC DNA]</scope>
    <source>
        <strain evidence="3">zrk13</strain>
    </source>
</reference>
<name>A0A7L7KSC5_9MOLU</name>
<sequence length="71" mass="8171">MKVILIVYAVISIIIQLLVGELTGLGQGSLGLLTFLFLVEIDPRFRFRFIIPNIKERRIQDQTKETTHEQS</sequence>
<keyword evidence="3" id="KW-1185">Reference proteome</keyword>
<dbReference type="KEGG" id="xcl:G4Z02_02615"/>
<protein>
    <submittedName>
        <fullName evidence="2">Uncharacterized protein</fullName>
    </submittedName>
</protein>
<dbReference type="EMBL" id="CP048914">
    <property type="protein sequence ID" value="QMS84688.1"/>
    <property type="molecule type" value="Genomic_DNA"/>
</dbReference>
<keyword evidence="1" id="KW-1133">Transmembrane helix</keyword>
<evidence type="ECO:0000313" key="3">
    <source>
        <dbReference type="Proteomes" id="UP000514720"/>
    </source>
</evidence>
<evidence type="ECO:0000256" key="1">
    <source>
        <dbReference type="SAM" id="Phobius"/>
    </source>
</evidence>